<dbReference type="InterPro" id="IPR006047">
    <property type="entry name" value="GH13_cat_dom"/>
</dbReference>
<proteinExistence type="inferred from homology"/>
<dbReference type="GO" id="GO:0016787">
    <property type="term" value="F:hydrolase activity"/>
    <property type="evidence" value="ECO:0007669"/>
    <property type="project" value="UniProtKB-KW"/>
</dbReference>
<dbReference type="EMBL" id="JAVREL010000010">
    <property type="protein sequence ID" value="MDT0344588.1"/>
    <property type="molecule type" value="Genomic_DNA"/>
</dbReference>
<keyword evidence="3" id="KW-0378">Hydrolase</keyword>
<gene>
    <name evidence="3" type="ORF">RM590_18500</name>
</gene>
<reference evidence="4" key="1">
    <citation type="submission" date="2023-07" db="EMBL/GenBank/DDBJ databases">
        <title>30 novel species of actinomycetes from the DSMZ collection.</title>
        <authorList>
            <person name="Nouioui I."/>
        </authorList>
    </citation>
    <scope>NUCLEOTIDE SEQUENCE [LARGE SCALE GENOMIC DNA]</scope>
    <source>
        <strain evidence="4">DSM 44938</strain>
    </source>
</reference>
<protein>
    <submittedName>
        <fullName evidence="3">Alpha-amylase family glycosyl hydrolase</fullName>
    </submittedName>
</protein>
<feature type="domain" description="Glycosyl hydrolase family 13 catalytic" evidence="2">
    <location>
        <begin position="18"/>
        <end position="397"/>
    </location>
</feature>
<dbReference type="SUPFAM" id="SSF51445">
    <property type="entry name" value="(Trans)glycosidases"/>
    <property type="match status" value="1"/>
</dbReference>
<accession>A0ABU2MUS3</accession>
<comment type="caution">
    <text evidence="3">The sequence shown here is derived from an EMBL/GenBank/DDBJ whole genome shotgun (WGS) entry which is preliminary data.</text>
</comment>
<dbReference type="Proteomes" id="UP001183246">
    <property type="component" value="Unassembled WGS sequence"/>
</dbReference>
<comment type="similarity">
    <text evidence="1">Belongs to the glycosyl hydrolase 13 family.</text>
</comment>
<evidence type="ECO:0000313" key="4">
    <source>
        <dbReference type="Proteomes" id="UP001183246"/>
    </source>
</evidence>
<dbReference type="Pfam" id="PF00128">
    <property type="entry name" value="Alpha-amylase"/>
    <property type="match status" value="2"/>
</dbReference>
<dbReference type="Gene3D" id="3.20.20.80">
    <property type="entry name" value="Glycosidases"/>
    <property type="match status" value="2"/>
</dbReference>
<evidence type="ECO:0000313" key="3">
    <source>
        <dbReference type="EMBL" id="MDT0344588.1"/>
    </source>
</evidence>
<dbReference type="RefSeq" id="WP_311705720.1">
    <property type="nucleotide sequence ID" value="NZ_JAVREL010000010.1"/>
</dbReference>
<dbReference type="PANTHER" id="PTHR10357:SF179">
    <property type="entry name" value="NEUTRAL AND BASIC AMINO ACID TRANSPORT PROTEIN RBAT"/>
    <property type="match status" value="1"/>
</dbReference>
<organism evidence="3 4">
    <name type="scientific">Streptomyces litchfieldiae</name>
    <dbReference type="NCBI Taxonomy" id="3075543"/>
    <lineage>
        <taxon>Bacteria</taxon>
        <taxon>Bacillati</taxon>
        <taxon>Actinomycetota</taxon>
        <taxon>Actinomycetes</taxon>
        <taxon>Kitasatosporales</taxon>
        <taxon>Streptomycetaceae</taxon>
        <taxon>Streptomyces</taxon>
    </lineage>
</organism>
<evidence type="ECO:0000259" key="2">
    <source>
        <dbReference type="SMART" id="SM00642"/>
    </source>
</evidence>
<evidence type="ECO:0000256" key="1">
    <source>
        <dbReference type="ARBA" id="ARBA00008061"/>
    </source>
</evidence>
<keyword evidence="4" id="KW-1185">Reference proteome</keyword>
<sequence>MPSFRPTPAWLADAVLYQIYPQSFADSGGDGIGDFAGITQHLDHLAWLGVNTVWLNPCFTSPFNDAGYDVSDYLSVAPRYGTSDDLAKLVDTARRLGIRVMLDLVAGHTSDQHPWFQAAANDPANHRYIWAELDHALPERFVPSPGSRPGGYLPNFFDSQPALNFGYARKDPAEPWRQPVDAEGPRANRAALREIMDHWLRLGLAGFRVDMAHSLVKDDPDLGETSKLWAELRDWLDNTHPDAALLAEWGDPAVSVPAGFHSDFFLQFGGPSDGLPLRSLWNNNQGTVADHWTQRHCYFDAEGGGTAGTFVTAWESVNAVIGARGFITLPSANHDFSRLACGPRTAEQLPAAFAFQMTWPTLPAIYYGDEIGMRYLPGLPDHEGSVLGSRYNRAGSRTPMQWDSSPNAGFSNAPTHRLYLPIDPDPDRPTVAAQRADQDSLLHLVRRLIALRKATPELRSRASVTVLHTGYPLVYTRGERYLVAINPRREPATYTLAAPGLVTARPIETNGATVVGQQVSVPGFGYGIFAL</sequence>
<dbReference type="Gene3D" id="3.90.400.10">
    <property type="entry name" value="Oligo-1,6-glucosidase, Domain 2"/>
    <property type="match status" value="1"/>
</dbReference>
<dbReference type="InterPro" id="IPR045857">
    <property type="entry name" value="O16G_dom_2"/>
</dbReference>
<dbReference type="SMART" id="SM00642">
    <property type="entry name" value="Aamy"/>
    <property type="match status" value="1"/>
</dbReference>
<dbReference type="PANTHER" id="PTHR10357">
    <property type="entry name" value="ALPHA-AMYLASE FAMILY MEMBER"/>
    <property type="match status" value="1"/>
</dbReference>
<name>A0ABU2MUS3_9ACTN</name>
<dbReference type="InterPro" id="IPR017853">
    <property type="entry name" value="GH"/>
</dbReference>